<keyword evidence="3" id="KW-1185">Reference proteome</keyword>
<dbReference type="InterPro" id="IPR010607">
    <property type="entry name" value="DUF1194"/>
</dbReference>
<evidence type="ECO:0000313" key="3">
    <source>
        <dbReference type="Proteomes" id="UP001597186"/>
    </source>
</evidence>
<comment type="caution">
    <text evidence="2">The sequence shown here is derived from an EMBL/GenBank/DDBJ whole genome shotgun (WGS) entry which is preliminary data.</text>
</comment>
<organism evidence="2 3">
    <name type="scientific">Lacimonas salitolerans</name>
    <dbReference type="NCBI Taxonomy" id="1323750"/>
    <lineage>
        <taxon>Bacteria</taxon>
        <taxon>Pseudomonadati</taxon>
        <taxon>Pseudomonadota</taxon>
        <taxon>Alphaproteobacteria</taxon>
        <taxon>Rhodobacterales</taxon>
        <taxon>Paracoccaceae</taxon>
        <taxon>Lacimonas</taxon>
    </lineage>
</organism>
<keyword evidence="1" id="KW-0732">Signal</keyword>
<feature type="chain" id="PRO_5046558414" evidence="1">
    <location>
        <begin position="25"/>
        <end position="243"/>
    </location>
</feature>
<dbReference type="RefSeq" id="WP_379917105.1">
    <property type="nucleotide sequence ID" value="NZ_JBHUDD010000139.1"/>
</dbReference>
<protein>
    <submittedName>
        <fullName evidence="2">DUF1194 domain-containing protein</fullName>
    </submittedName>
</protein>
<dbReference type="SUPFAM" id="SSF53300">
    <property type="entry name" value="vWA-like"/>
    <property type="match status" value="1"/>
</dbReference>
<dbReference type="Gene3D" id="3.40.50.410">
    <property type="entry name" value="von Willebrand factor, type A domain"/>
    <property type="match status" value="1"/>
</dbReference>
<name>A0ABW4EH59_9RHOB</name>
<gene>
    <name evidence="2" type="ORF">ACFTOW_14985</name>
</gene>
<dbReference type="Pfam" id="PF06707">
    <property type="entry name" value="DUF1194"/>
    <property type="match status" value="1"/>
</dbReference>
<accession>A0ABW4EH59</accession>
<proteinExistence type="predicted"/>
<dbReference type="Proteomes" id="UP001597186">
    <property type="component" value="Unassembled WGS sequence"/>
</dbReference>
<sequence>MRATPAARVLATLALMALGQPAQAGCRLALLLGLDISSSVDAAEDRLQRQGLAAALAAPDVAEAILSVPGQGVVLSVFEWSGQVQQDSVMDWVILDSPQAIDRASAHIANSTRSYADFATAIGRALDFAEARFTRAPPCDRQILDLSGDGIHNDGPGPGNAYARGTLADVTVNGLAIVVDDPALDHADPGDLVAHYRDQVIRGPGAFVIRAAGFEDFQDAMRRKLLRELSVQIGQAATAPPHQ</sequence>
<evidence type="ECO:0000313" key="2">
    <source>
        <dbReference type="EMBL" id="MFD1510690.1"/>
    </source>
</evidence>
<evidence type="ECO:0000256" key="1">
    <source>
        <dbReference type="SAM" id="SignalP"/>
    </source>
</evidence>
<dbReference type="InterPro" id="IPR036465">
    <property type="entry name" value="vWFA_dom_sf"/>
</dbReference>
<feature type="signal peptide" evidence="1">
    <location>
        <begin position="1"/>
        <end position="24"/>
    </location>
</feature>
<dbReference type="EMBL" id="JBHUDD010000139">
    <property type="protein sequence ID" value="MFD1510690.1"/>
    <property type="molecule type" value="Genomic_DNA"/>
</dbReference>
<reference evidence="3" key="1">
    <citation type="journal article" date="2019" name="Int. J. Syst. Evol. Microbiol.">
        <title>The Global Catalogue of Microorganisms (GCM) 10K type strain sequencing project: providing services to taxonomists for standard genome sequencing and annotation.</title>
        <authorList>
            <consortium name="The Broad Institute Genomics Platform"/>
            <consortium name="The Broad Institute Genome Sequencing Center for Infectious Disease"/>
            <person name="Wu L."/>
            <person name="Ma J."/>
        </authorList>
    </citation>
    <scope>NUCLEOTIDE SEQUENCE [LARGE SCALE GENOMIC DNA]</scope>
    <source>
        <strain evidence="3">CGMCC 1.12477</strain>
    </source>
</reference>